<dbReference type="SUPFAM" id="SSF56574">
    <property type="entry name" value="Serpins"/>
    <property type="match status" value="1"/>
</dbReference>
<evidence type="ECO:0000313" key="3">
    <source>
        <dbReference type="Proteomes" id="UP001168990"/>
    </source>
</evidence>
<name>A0AA39FA61_9HYME</name>
<dbReference type="Pfam" id="PF00079">
    <property type="entry name" value="Serpin"/>
    <property type="match status" value="1"/>
</dbReference>
<keyword evidence="3" id="KW-1185">Reference proteome</keyword>
<evidence type="ECO:0000313" key="2">
    <source>
        <dbReference type="EMBL" id="KAK0165783.1"/>
    </source>
</evidence>
<comment type="caution">
    <text evidence="2">The sequence shown here is derived from an EMBL/GenBank/DDBJ whole genome shotgun (WGS) entry which is preliminary data.</text>
</comment>
<dbReference type="EMBL" id="JAQQBS010001422">
    <property type="protein sequence ID" value="KAK0165783.1"/>
    <property type="molecule type" value="Genomic_DNA"/>
</dbReference>
<proteinExistence type="predicted"/>
<dbReference type="AlphaFoldDB" id="A0AA39FA61"/>
<reference evidence="2" key="1">
    <citation type="journal article" date="2023" name="bioRxiv">
        <title>Scaffold-level genome assemblies of two parasitoid biocontrol wasps reveal the parthenogenesis mechanism and an associated novel virus.</title>
        <authorList>
            <person name="Inwood S."/>
            <person name="Skelly J."/>
            <person name="Guhlin J."/>
            <person name="Harrop T."/>
            <person name="Goldson S."/>
            <person name="Dearden P."/>
        </authorList>
    </citation>
    <scope>NUCLEOTIDE SEQUENCE</scope>
    <source>
        <strain evidence="2">Irish</strain>
        <tissue evidence="2">Whole body</tissue>
    </source>
</reference>
<feature type="domain" description="Serpin" evidence="1">
    <location>
        <begin position="1"/>
        <end position="71"/>
    </location>
</feature>
<evidence type="ECO:0000259" key="1">
    <source>
        <dbReference type="Pfam" id="PF00079"/>
    </source>
</evidence>
<dbReference type="InterPro" id="IPR000215">
    <property type="entry name" value="Serpin_fam"/>
</dbReference>
<dbReference type="InterPro" id="IPR023796">
    <property type="entry name" value="Serpin_dom"/>
</dbReference>
<gene>
    <name evidence="2" type="ORF">PV328_004273</name>
</gene>
<dbReference type="GO" id="GO:0005615">
    <property type="term" value="C:extracellular space"/>
    <property type="evidence" value="ECO:0007669"/>
    <property type="project" value="InterPro"/>
</dbReference>
<dbReference type="Gene3D" id="6.20.40.10">
    <property type="match status" value="1"/>
</dbReference>
<dbReference type="GO" id="GO:0004867">
    <property type="term" value="F:serine-type endopeptidase inhibitor activity"/>
    <property type="evidence" value="ECO:0007669"/>
    <property type="project" value="InterPro"/>
</dbReference>
<accession>A0AA39FA61</accession>
<reference evidence="2" key="2">
    <citation type="submission" date="2023-03" db="EMBL/GenBank/DDBJ databases">
        <authorList>
            <person name="Inwood S.N."/>
            <person name="Skelly J.G."/>
            <person name="Guhlin J."/>
            <person name="Harrop T.W.R."/>
            <person name="Goldson S.G."/>
            <person name="Dearden P.K."/>
        </authorList>
    </citation>
    <scope>NUCLEOTIDE SEQUENCE</scope>
    <source>
        <strain evidence="2">Irish</strain>
        <tissue evidence="2">Whole body</tissue>
    </source>
</reference>
<dbReference type="PANTHER" id="PTHR11461:SF372">
    <property type="entry name" value="ACCESSORY GLAND PROTEIN ACP76A-RELATED"/>
    <property type="match status" value="1"/>
</dbReference>
<sequence length="74" mass="7995">MTDENVQISKIIQKTFISVDENGSEAAAATKSIIAQTLSMPTSIDVDKPFISVIVSKATGTPLFWARVNDPRSL</sequence>
<dbReference type="PANTHER" id="PTHR11461">
    <property type="entry name" value="SERINE PROTEASE INHIBITOR, SERPIN"/>
    <property type="match status" value="1"/>
</dbReference>
<dbReference type="Proteomes" id="UP001168990">
    <property type="component" value="Unassembled WGS sequence"/>
</dbReference>
<protein>
    <recommendedName>
        <fullName evidence="1">Serpin domain-containing protein</fullName>
    </recommendedName>
</protein>
<dbReference type="Gene3D" id="2.10.310.10">
    <property type="entry name" value="Serpins superfamily"/>
    <property type="match status" value="1"/>
</dbReference>
<organism evidence="2 3">
    <name type="scientific">Microctonus aethiopoides</name>
    <dbReference type="NCBI Taxonomy" id="144406"/>
    <lineage>
        <taxon>Eukaryota</taxon>
        <taxon>Metazoa</taxon>
        <taxon>Ecdysozoa</taxon>
        <taxon>Arthropoda</taxon>
        <taxon>Hexapoda</taxon>
        <taxon>Insecta</taxon>
        <taxon>Pterygota</taxon>
        <taxon>Neoptera</taxon>
        <taxon>Endopterygota</taxon>
        <taxon>Hymenoptera</taxon>
        <taxon>Apocrita</taxon>
        <taxon>Ichneumonoidea</taxon>
        <taxon>Braconidae</taxon>
        <taxon>Euphorinae</taxon>
        <taxon>Microctonus</taxon>
    </lineage>
</organism>
<dbReference type="InterPro" id="IPR036186">
    <property type="entry name" value="Serpin_sf"/>
</dbReference>